<organism evidence="2 3">
    <name type="scientific">SAR86 cluster bacterium SAR86A</name>
    <dbReference type="NCBI Taxonomy" id="1123866"/>
    <lineage>
        <taxon>Bacteria</taxon>
        <taxon>Pseudomonadati</taxon>
        <taxon>Pseudomonadota</taxon>
        <taxon>Gammaproteobacteria</taxon>
        <taxon>SAR86 cluster</taxon>
    </lineage>
</organism>
<dbReference type="InterPro" id="IPR004891">
    <property type="entry name" value="Mercury-R_MerC"/>
</dbReference>
<gene>
    <name evidence="2" type="ORF">NT01SARS_1125</name>
</gene>
<protein>
    <recommendedName>
        <fullName evidence="4">MerC mercury resistance protein</fullName>
    </recommendedName>
</protein>
<feature type="transmembrane region" description="Helical" evidence="1">
    <location>
        <begin position="74"/>
        <end position="93"/>
    </location>
</feature>
<proteinExistence type="predicted"/>
<keyword evidence="1" id="KW-1133">Transmembrane helix</keyword>
<name>J5K593_9GAMM</name>
<dbReference type="GO" id="GO:0015097">
    <property type="term" value="F:mercury ion transmembrane transporter activity"/>
    <property type="evidence" value="ECO:0007669"/>
    <property type="project" value="InterPro"/>
</dbReference>
<evidence type="ECO:0000256" key="1">
    <source>
        <dbReference type="SAM" id="Phobius"/>
    </source>
</evidence>
<dbReference type="HOGENOM" id="CLU_135628_2_0_6"/>
<feature type="transmembrane region" description="Helical" evidence="1">
    <location>
        <begin position="45"/>
        <end position="62"/>
    </location>
</feature>
<evidence type="ECO:0000313" key="3">
    <source>
        <dbReference type="Proteomes" id="UP000010305"/>
    </source>
</evidence>
<dbReference type="EMBL" id="JH611157">
    <property type="protein sequence ID" value="EJP71318.1"/>
    <property type="molecule type" value="Genomic_DNA"/>
</dbReference>
<accession>J5K593</accession>
<dbReference type="AlphaFoldDB" id="J5K593"/>
<evidence type="ECO:0008006" key="4">
    <source>
        <dbReference type="Google" id="ProtNLM"/>
    </source>
</evidence>
<keyword evidence="1" id="KW-0472">Membrane</keyword>
<dbReference type="Proteomes" id="UP000010305">
    <property type="component" value="Unassembled WGS sequence"/>
</dbReference>
<reference evidence="2 3" key="1">
    <citation type="journal article" date="2012" name="ISME J.">
        <title>Genomic insights to SAR86, an abundant and uncultivated marine bacterial lineage.</title>
        <authorList>
            <person name="Dupont C.L."/>
            <person name="Rusch D.B."/>
            <person name="Yooseph S."/>
            <person name="Lombardo M.J."/>
            <person name="Richter R.A."/>
            <person name="Valas R."/>
            <person name="Novotny M."/>
            <person name="Yee-Greenbaum J."/>
            <person name="Selengut J.D."/>
            <person name="Haft D.H."/>
            <person name="Halpern A.L."/>
            <person name="Lasken R.S."/>
            <person name="Nealson K."/>
            <person name="Friedman R."/>
            <person name="Venter J.C."/>
        </authorList>
    </citation>
    <scope>NUCLEOTIDE SEQUENCE [LARGE SCALE GENOMIC DNA]</scope>
</reference>
<dbReference type="STRING" id="1123866.NT01SARS_1125"/>
<feature type="transmembrane region" description="Helical" evidence="1">
    <location>
        <begin position="12"/>
        <end position="39"/>
    </location>
</feature>
<keyword evidence="1" id="KW-0812">Transmembrane</keyword>
<sequence length="133" mass="14622">MIKTQLASDKFAMTISMACVAHCFFTPTFLILTSGIFSFSFDNEFVHKLIVLIAVPVSIYALSLGYKNHKTASFMPTGIIGLCILVLVVALGESTLGEFGEKGLTLLGSIMVAFAHYRNHQICRKLECNNCHE</sequence>
<evidence type="ECO:0000313" key="2">
    <source>
        <dbReference type="EMBL" id="EJP71318.1"/>
    </source>
</evidence>
<dbReference type="GO" id="GO:0016020">
    <property type="term" value="C:membrane"/>
    <property type="evidence" value="ECO:0007669"/>
    <property type="project" value="InterPro"/>
</dbReference>
<dbReference type="Pfam" id="PF03203">
    <property type="entry name" value="MerC"/>
    <property type="match status" value="1"/>
</dbReference>